<geneLocation type="plasmid" evidence="1">
    <name>pKAP298</name>
</geneLocation>
<keyword evidence="1" id="KW-0614">Plasmid</keyword>
<sequence length="98" mass="11320">MNIASPLEISLGHSDVGCVVSSICHKMLSNKIYKPDKIYSLSEFQLELKMILKTLLDEIRSGNCEEEIESYFFLKQLKDKNPAQYEKVLKWNHLEDVA</sequence>
<reference evidence="1" key="1">
    <citation type="journal article" date="2005" name="J. Mol. Evol.">
        <title>Sequence, transcription activity, and evolutionary origin of the R-body coding plasmid pKAP298 from the intracellular parasitic bacterium Caedibacter taeniospiralis.</title>
        <authorList>
            <person name="Jeblick J."/>
            <person name="Kusch J."/>
        </authorList>
    </citation>
    <scope>NUCLEOTIDE SEQUENCE</scope>
    <source>
        <plasmid evidence="1">pKAP298</plasmid>
    </source>
</reference>
<organism evidence="1">
    <name type="scientific">Caedibacter taeniospiralis</name>
    <dbReference type="NCBI Taxonomy" id="28907"/>
    <lineage>
        <taxon>Bacteria</taxon>
        <taxon>Pseudomonadati</taxon>
        <taxon>Pseudomonadota</taxon>
        <taxon>Gammaproteobacteria</taxon>
        <taxon>Thiotrichales</taxon>
        <taxon>Fastidiosibacteraceae</taxon>
        <taxon>Caedibacter</taxon>
    </lineage>
</organism>
<dbReference type="EMBL" id="AY422720">
    <property type="protein sequence ID" value="AAR87116.1"/>
    <property type="molecule type" value="Genomic_DNA"/>
</dbReference>
<protein>
    <submittedName>
        <fullName evidence="1">Uncharacterized protein</fullName>
    </submittedName>
</protein>
<evidence type="ECO:0000313" key="1">
    <source>
        <dbReference type="EMBL" id="AAR87116.1"/>
    </source>
</evidence>
<dbReference type="RefSeq" id="WP_011178467.1">
    <property type="nucleotide sequence ID" value="NC_005915.1"/>
</dbReference>
<proteinExistence type="predicted"/>
<dbReference type="AlphaFoldDB" id="Q6TFE3"/>
<accession>Q6TFE3</accession>
<name>Q6TFE3_CAETA</name>